<dbReference type="PANTHER" id="PTHR10039:SF5">
    <property type="entry name" value="NACHT DOMAIN-CONTAINING PROTEIN"/>
    <property type="match status" value="1"/>
</dbReference>
<gene>
    <name evidence="5" type="ORF">CDV36_000096</name>
</gene>
<dbReference type="EMBL" id="NKUJ01000001">
    <property type="protein sequence ID" value="RMJ20206.1"/>
    <property type="molecule type" value="Genomic_DNA"/>
</dbReference>
<dbReference type="Pfam" id="PF14479">
    <property type="entry name" value="HeLo"/>
    <property type="match status" value="1"/>
</dbReference>
<evidence type="ECO:0000259" key="4">
    <source>
        <dbReference type="Pfam" id="PF25053"/>
    </source>
</evidence>
<sequence>MAEVAGLVLSAVGVVGVIGAFKDTIDLFNLVGDSRHLTRDHEILATKLDIEKTLLLQWAEQVGLLSSNYDPRLDDPDTQRVVIRILKCIEVLLEDESKLTQRYGLCVAREENGLLPEGQKISSRRWDTFVADYKRHEKIEVERKKEKQSSSKKTRWAIRDKEKFASLVQDLAHFITKIMEVVPVEKANDYIRQDVEALGDLRQLKILLEASANFPKAICESTKLTIVERCKDRILAKLWFRRIDDRRESIAIAHKQTLQWALKPSQKDVPWDDLSSWFRSGSGIYWVSGKAGSGKSTLMKYLYLGDHIRKLLYEWAKGEPYHLCNFFFMNLGTMEQKSQEGLSRTLLHQILSANRDLIPEALPHMWKEMHNAAEKNTEDDIHFPSPAETKHAFEVLANSTSDVGRFCFLIDGLDEFAGSYMDGIDFHRSLAGNPRMKIMVSSRPIPDCVAAFEDVPKLNLQDLNRSDIKSYVEDIIGSHKYMKRLIQRHAEEGKEIIRDVIDKSSGVFLWVVLACRKLLSGFADHDRISELRRRVDELPPELEDMFQLMLRKIDKRHQMQASRLLRLCYTFHNAPWPVASKDLYALGVALVDDYPDTTRLADELEDEEKHDLCSELEGRLRSRCGGLLELAAGIKFCLCTSPNGRHDPYVDAKVVFMHRTVFEFLSNEAVWEFECLRERADEGFNVATALSLYGLHMSRQLLSFSRGTSSQAISIFWEGLCWAVSSDAQPHGEPGLFLNNLHLILQHVDLSTLDNSPVKKSIRQISDELITVVHRGDWSHAPLAIATELGLVNFTREYQLATRAYLVERAYHA</sequence>
<name>A0A3M2SRX3_9HYPO</name>
<dbReference type="Gene3D" id="1.20.120.1020">
    <property type="entry name" value="Prion-inhibition and propagation, HeLo domain"/>
    <property type="match status" value="1"/>
</dbReference>
<dbReference type="SUPFAM" id="SSF52540">
    <property type="entry name" value="P-loop containing nucleoside triphosphate hydrolases"/>
    <property type="match status" value="1"/>
</dbReference>
<dbReference type="AlphaFoldDB" id="A0A3M2SRX3"/>
<dbReference type="Pfam" id="PF25053">
    <property type="entry name" value="DUF7791"/>
    <property type="match status" value="1"/>
</dbReference>
<comment type="caution">
    <text evidence="5">The sequence shown here is derived from an EMBL/GenBank/DDBJ whole genome shotgun (WGS) entry which is preliminary data.</text>
</comment>
<evidence type="ECO:0000313" key="6">
    <source>
        <dbReference type="Proteomes" id="UP000277212"/>
    </source>
</evidence>
<evidence type="ECO:0000259" key="2">
    <source>
        <dbReference type="Pfam" id="PF14479"/>
    </source>
</evidence>
<dbReference type="InterPro" id="IPR056693">
    <property type="entry name" value="DUF7791"/>
</dbReference>
<evidence type="ECO:0008006" key="7">
    <source>
        <dbReference type="Google" id="ProtNLM"/>
    </source>
</evidence>
<dbReference type="Proteomes" id="UP000277212">
    <property type="component" value="Unassembled WGS sequence"/>
</dbReference>
<feature type="domain" description="Nephrocystin 3-like N-terminal" evidence="3">
    <location>
        <begin position="274"/>
        <end position="443"/>
    </location>
</feature>
<feature type="domain" description="DUF7791" evidence="4">
    <location>
        <begin position="552"/>
        <end position="689"/>
    </location>
</feature>
<dbReference type="InterPro" id="IPR038305">
    <property type="entry name" value="HeLo_sf"/>
</dbReference>
<evidence type="ECO:0000313" key="5">
    <source>
        <dbReference type="EMBL" id="RMJ20206.1"/>
    </source>
</evidence>
<keyword evidence="1" id="KW-0677">Repeat</keyword>
<dbReference type="InterPro" id="IPR056884">
    <property type="entry name" value="NPHP3-like_N"/>
</dbReference>
<organism evidence="5 6">
    <name type="scientific">Fusarium kuroshium</name>
    <dbReference type="NCBI Taxonomy" id="2010991"/>
    <lineage>
        <taxon>Eukaryota</taxon>
        <taxon>Fungi</taxon>
        <taxon>Dikarya</taxon>
        <taxon>Ascomycota</taxon>
        <taxon>Pezizomycotina</taxon>
        <taxon>Sordariomycetes</taxon>
        <taxon>Hypocreomycetidae</taxon>
        <taxon>Hypocreales</taxon>
        <taxon>Nectriaceae</taxon>
        <taxon>Fusarium</taxon>
        <taxon>Fusarium solani species complex</taxon>
    </lineage>
</organism>
<dbReference type="Pfam" id="PF24883">
    <property type="entry name" value="NPHP3_N"/>
    <property type="match status" value="1"/>
</dbReference>
<dbReference type="STRING" id="2010991.A0A3M2SRX3"/>
<dbReference type="PANTHER" id="PTHR10039">
    <property type="entry name" value="AMELOGENIN"/>
    <property type="match status" value="1"/>
</dbReference>
<proteinExistence type="predicted"/>
<evidence type="ECO:0000256" key="1">
    <source>
        <dbReference type="ARBA" id="ARBA00022737"/>
    </source>
</evidence>
<accession>A0A3M2SRX3</accession>
<dbReference type="InterPro" id="IPR027417">
    <property type="entry name" value="P-loop_NTPase"/>
</dbReference>
<dbReference type="OrthoDB" id="443402at2759"/>
<feature type="domain" description="Prion-inhibition and propagation HeLo" evidence="2">
    <location>
        <begin position="11"/>
        <end position="207"/>
    </location>
</feature>
<dbReference type="Gene3D" id="3.40.50.300">
    <property type="entry name" value="P-loop containing nucleotide triphosphate hydrolases"/>
    <property type="match status" value="1"/>
</dbReference>
<reference evidence="5 6" key="1">
    <citation type="submission" date="2017-06" db="EMBL/GenBank/DDBJ databases">
        <title>Comparative genomic analysis of Ambrosia Fusariam Clade fungi.</title>
        <authorList>
            <person name="Stajich J.E."/>
            <person name="Carrillo J."/>
            <person name="Kijimoto T."/>
            <person name="Eskalen A."/>
            <person name="O'Donnell K."/>
            <person name="Kasson M."/>
        </authorList>
    </citation>
    <scope>NUCLEOTIDE SEQUENCE [LARGE SCALE GENOMIC DNA]</scope>
    <source>
        <strain evidence="5">UCR3666</strain>
    </source>
</reference>
<keyword evidence="6" id="KW-1185">Reference proteome</keyword>
<protein>
    <recommendedName>
        <fullName evidence="7">Prion-inhibition and propagation HeLo domain-containing protein</fullName>
    </recommendedName>
</protein>
<evidence type="ECO:0000259" key="3">
    <source>
        <dbReference type="Pfam" id="PF24883"/>
    </source>
</evidence>
<dbReference type="InterPro" id="IPR029498">
    <property type="entry name" value="HeLo_dom"/>
</dbReference>